<evidence type="ECO:0000313" key="2">
    <source>
        <dbReference type="Proteomes" id="UP000722750"/>
    </source>
</evidence>
<sequence length="463" mass="53349">MSGEISVLVGSGESCLLPCKTPLLFYNNPELEAVTIHFYHILNIFKKIVLLVFIRVRFSHTFIFVGTGPIIQDITVEEKKKRNIMAEEKTILRELSVIVGIGLARAGNKINKWNPGLFLNMAESFCENIQEHNVELNKIKSISSFDGSQIEIINNGFILGNCIYTKLNPEGKICWTGKHVGSKYPYDITINDTGFSLKEDSYILKNPAFSDYLNALVQPKEPFKNIHVFRRFAPKEFKKWFNYAYSKLIEKARNSKKGSIIFSYKGKYFIKLIEDEIVFEKIKNKKVCIPISLQISEEKFNRDISNDIIEHTFSKWIKENLEKKDNEYLLLKKICSEAAGHNLKGFLGSSRNYNTDEVLEILQIYEDEYYFGKCLNGIPNLFKVPSKDKCDIISLTININVPKSQLNVLFTFEVVIRLNGHGKNNTIEMHAECRYSHGQFNGIPEAKLYCKDRLDKLYHEISK</sequence>
<reference evidence="1" key="1">
    <citation type="journal article" date="2021" name="ISME J.">
        <title>Fine-scale metabolic discontinuity in a stratified prokaryote microbiome of a Red Sea deep halocline.</title>
        <authorList>
            <person name="Michoud G."/>
            <person name="Ngugi D.K."/>
            <person name="Barozzi A."/>
            <person name="Merlino G."/>
            <person name="Calleja M.L."/>
            <person name="Delgado-Huertas A."/>
            <person name="Moran X.A.G."/>
            <person name="Daffonchio D."/>
        </authorList>
    </citation>
    <scope>NUCLEOTIDE SEQUENCE</scope>
    <source>
        <strain evidence="1">SuakinDeep_MAG55_1</strain>
    </source>
</reference>
<evidence type="ECO:0000313" key="1">
    <source>
        <dbReference type="EMBL" id="MBS1257840.1"/>
    </source>
</evidence>
<proteinExistence type="predicted"/>
<protein>
    <submittedName>
        <fullName evidence="1">Uncharacterized protein</fullName>
    </submittedName>
</protein>
<name>A0A941W1D6_9BACT</name>
<gene>
    <name evidence="1" type="ORF">MAG551_00893</name>
</gene>
<accession>A0A941W1D6</accession>
<comment type="caution">
    <text evidence="1">The sequence shown here is derived from an EMBL/GenBank/DDBJ whole genome shotgun (WGS) entry which is preliminary data.</text>
</comment>
<organism evidence="1 2">
    <name type="scientific">Candidatus Scalindua arabica</name>
    <dbReference type="NCBI Taxonomy" id="1127984"/>
    <lineage>
        <taxon>Bacteria</taxon>
        <taxon>Pseudomonadati</taxon>
        <taxon>Planctomycetota</taxon>
        <taxon>Candidatus Brocadiia</taxon>
        <taxon>Candidatus Brocadiales</taxon>
        <taxon>Candidatus Scalinduaceae</taxon>
        <taxon>Candidatus Scalindua</taxon>
    </lineage>
</organism>
<dbReference type="EMBL" id="JAANXD010000039">
    <property type="protein sequence ID" value="MBS1257840.1"/>
    <property type="molecule type" value="Genomic_DNA"/>
</dbReference>
<dbReference type="Proteomes" id="UP000722750">
    <property type="component" value="Unassembled WGS sequence"/>
</dbReference>
<dbReference type="AlphaFoldDB" id="A0A941W1D6"/>